<accession>A0A0L8VA57</accession>
<evidence type="ECO:0000313" key="2">
    <source>
        <dbReference type="Proteomes" id="UP000036958"/>
    </source>
</evidence>
<comment type="caution">
    <text evidence="1">The sequence shown here is derived from an EMBL/GenBank/DDBJ whole genome shotgun (WGS) entry which is preliminary data.</text>
</comment>
<dbReference type="EMBL" id="LGIA01000145">
    <property type="protein sequence ID" value="KOH45319.1"/>
    <property type="molecule type" value="Genomic_DNA"/>
</dbReference>
<keyword evidence="2" id="KW-1185">Reference proteome</keyword>
<sequence>MILNNNLQRNKKHRYNEKHTYASNLTFNDNIIKFCWFNIKQPKSIF</sequence>
<reference evidence="2" key="1">
    <citation type="submission" date="2015-07" db="EMBL/GenBank/DDBJ databases">
        <title>Genome sequencing of Sunxiuqinia dokdonensis strain SK.</title>
        <authorList>
            <person name="Ahn S."/>
            <person name="Kim B.-C."/>
        </authorList>
    </citation>
    <scope>NUCLEOTIDE SEQUENCE [LARGE SCALE GENOMIC DNA]</scope>
    <source>
        <strain evidence="2">SK</strain>
    </source>
</reference>
<evidence type="ECO:0000313" key="1">
    <source>
        <dbReference type="EMBL" id="KOH45319.1"/>
    </source>
</evidence>
<dbReference type="AlphaFoldDB" id="A0A0L8VA57"/>
<gene>
    <name evidence="1" type="ORF">NC99_18370</name>
</gene>
<dbReference type="Proteomes" id="UP000036958">
    <property type="component" value="Unassembled WGS sequence"/>
</dbReference>
<protein>
    <submittedName>
        <fullName evidence="1">Uncharacterized protein</fullName>
    </submittedName>
</protein>
<organism evidence="1 2">
    <name type="scientific">Sunxiuqinia dokdonensis</name>
    <dbReference type="NCBI Taxonomy" id="1409788"/>
    <lineage>
        <taxon>Bacteria</taxon>
        <taxon>Pseudomonadati</taxon>
        <taxon>Bacteroidota</taxon>
        <taxon>Bacteroidia</taxon>
        <taxon>Marinilabiliales</taxon>
        <taxon>Prolixibacteraceae</taxon>
        <taxon>Sunxiuqinia</taxon>
    </lineage>
</organism>
<proteinExistence type="predicted"/>
<dbReference type="STRING" id="1409788.NC99_18370"/>
<name>A0A0L8VA57_9BACT</name>